<name>A0A7W7YU15_9HYPH</name>
<dbReference type="PANTHER" id="PTHR30055">
    <property type="entry name" value="HTH-TYPE TRANSCRIPTIONAL REGULATOR RUTR"/>
    <property type="match status" value="1"/>
</dbReference>
<dbReference type="PROSITE" id="PS50977">
    <property type="entry name" value="HTH_TETR_2"/>
    <property type="match status" value="1"/>
</dbReference>
<dbReference type="InterPro" id="IPR009057">
    <property type="entry name" value="Homeodomain-like_sf"/>
</dbReference>
<dbReference type="Proteomes" id="UP000535406">
    <property type="component" value="Unassembled WGS sequence"/>
</dbReference>
<evidence type="ECO:0000256" key="1">
    <source>
        <dbReference type="ARBA" id="ARBA00023015"/>
    </source>
</evidence>
<keyword evidence="3" id="KW-0804">Transcription</keyword>
<feature type="region of interest" description="Disordered" evidence="5">
    <location>
        <begin position="1"/>
        <end position="21"/>
    </location>
</feature>
<dbReference type="Pfam" id="PF17928">
    <property type="entry name" value="TetR_C_22"/>
    <property type="match status" value="1"/>
</dbReference>
<gene>
    <name evidence="7" type="ORF">HNQ66_001764</name>
</gene>
<dbReference type="PRINTS" id="PR00455">
    <property type="entry name" value="HTHTETR"/>
</dbReference>
<evidence type="ECO:0000313" key="7">
    <source>
        <dbReference type="EMBL" id="MBB5042368.1"/>
    </source>
</evidence>
<evidence type="ECO:0000259" key="6">
    <source>
        <dbReference type="PROSITE" id="PS50977"/>
    </source>
</evidence>
<evidence type="ECO:0000256" key="2">
    <source>
        <dbReference type="ARBA" id="ARBA00023125"/>
    </source>
</evidence>
<keyword evidence="2 4" id="KW-0238">DNA-binding</keyword>
<dbReference type="InterPro" id="IPR001647">
    <property type="entry name" value="HTH_TetR"/>
</dbReference>
<sequence length="225" mass="25183">MPAATSPAPLIRKEPTQQRSRERVERMLAAARDLIAQYGSDAMRMSEVAERAGVSIGSLYQFFPDKSAIIRALAERFTVENRACIDAELADVSSEEDLLAAFARLIDAYYTICLAEPVMREIWSGTQVDKTLRELELADSRASAESLANVWQRLQPEADPVRLTATAFLIWQLGEATMRLAISVDRAEGDRLVEIYKRMALRELMANSATPPDHRQDLRINKSVA</sequence>
<dbReference type="GO" id="GO:0000976">
    <property type="term" value="F:transcription cis-regulatory region binding"/>
    <property type="evidence" value="ECO:0007669"/>
    <property type="project" value="TreeGrafter"/>
</dbReference>
<evidence type="ECO:0000313" key="8">
    <source>
        <dbReference type="Proteomes" id="UP000535406"/>
    </source>
</evidence>
<evidence type="ECO:0000256" key="4">
    <source>
        <dbReference type="PROSITE-ProRule" id="PRU00335"/>
    </source>
</evidence>
<dbReference type="GO" id="GO:0003700">
    <property type="term" value="F:DNA-binding transcription factor activity"/>
    <property type="evidence" value="ECO:0007669"/>
    <property type="project" value="TreeGrafter"/>
</dbReference>
<evidence type="ECO:0000256" key="3">
    <source>
        <dbReference type="ARBA" id="ARBA00023163"/>
    </source>
</evidence>
<keyword evidence="1" id="KW-0805">Transcription regulation</keyword>
<dbReference type="InterPro" id="IPR041674">
    <property type="entry name" value="TetR_C_22"/>
</dbReference>
<comment type="caution">
    <text evidence="7">The sequence shown here is derived from an EMBL/GenBank/DDBJ whole genome shotgun (WGS) entry which is preliminary data.</text>
</comment>
<organism evidence="7 8">
    <name type="scientific">Shinella fusca</name>
    <dbReference type="NCBI Taxonomy" id="544480"/>
    <lineage>
        <taxon>Bacteria</taxon>
        <taxon>Pseudomonadati</taxon>
        <taxon>Pseudomonadota</taxon>
        <taxon>Alphaproteobacteria</taxon>
        <taxon>Hyphomicrobiales</taxon>
        <taxon>Rhizobiaceae</taxon>
        <taxon>Shinella</taxon>
    </lineage>
</organism>
<feature type="compositionally biased region" description="Basic and acidic residues" evidence="5">
    <location>
        <begin position="11"/>
        <end position="21"/>
    </location>
</feature>
<dbReference type="AlphaFoldDB" id="A0A7W7YU15"/>
<dbReference type="RefSeq" id="WP_184143148.1">
    <property type="nucleotide sequence ID" value="NZ_JACHIK010000004.1"/>
</dbReference>
<dbReference type="PANTHER" id="PTHR30055:SF234">
    <property type="entry name" value="HTH-TYPE TRANSCRIPTIONAL REGULATOR BETI"/>
    <property type="match status" value="1"/>
</dbReference>
<dbReference type="InterPro" id="IPR050109">
    <property type="entry name" value="HTH-type_TetR-like_transc_reg"/>
</dbReference>
<reference evidence="7 8" key="1">
    <citation type="submission" date="2020-08" db="EMBL/GenBank/DDBJ databases">
        <title>Genomic Encyclopedia of Type Strains, Phase IV (KMG-IV): sequencing the most valuable type-strain genomes for metagenomic binning, comparative biology and taxonomic classification.</title>
        <authorList>
            <person name="Goeker M."/>
        </authorList>
    </citation>
    <scope>NUCLEOTIDE SEQUENCE [LARGE SCALE GENOMIC DNA]</scope>
    <source>
        <strain evidence="7 8">DSM 21319</strain>
    </source>
</reference>
<dbReference type="Pfam" id="PF00440">
    <property type="entry name" value="TetR_N"/>
    <property type="match status" value="1"/>
</dbReference>
<dbReference type="Gene3D" id="1.10.357.10">
    <property type="entry name" value="Tetracycline Repressor, domain 2"/>
    <property type="match status" value="1"/>
</dbReference>
<feature type="DNA-binding region" description="H-T-H motif" evidence="4">
    <location>
        <begin position="44"/>
        <end position="63"/>
    </location>
</feature>
<accession>A0A7W7YU15</accession>
<proteinExistence type="predicted"/>
<evidence type="ECO:0000256" key="5">
    <source>
        <dbReference type="SAM" id="MobiDB-lite"/>
    </source>
</evidence>
<keyword evidence="8" id="KW-1185">Reference proteome</keyword>
<dbReference type="EMBL" id="JACHIK010000004">
    <property type="protein sequence ID" value="MBB5042368.1"/>
    <property type="molecule type" value="Genomic_DNA"/>
</dbReference>
<dbReference type="SUPFAM" id="SSF46689">
    <property type="entry name" value="Homeodomain-like"/>
    <property type="match status" value="1"/>
</dbReference>
<feature type="domain" description="HTH tetR-type" evidence="6">
    <location>
        <begin position="21"/>
        <end position="81"/>
    </location>
</feature>
<protein>
    <submittedName>
        <fullName evidence="7">AcrR family transcriptional regulator</fullName>
    </submittedName>
</protein>